<keyword evidence="2" id="KW-0862">Zinc</keyword>
<evidence type="ECO:0000256" key="2">
    <source>
        <dbReference type="ARBA" id="ARBA00022833"/>
    </source>
</evidence>
<evidence type="ECO:0000313" key="4">
    <source>
        <dbReference type="Proteomes" id="UP001162800"/>
    </source>
</evidence>
<sequence length="164" mass="18143">MIFSGNTQRLYYQDFFLCEALTRIVRVEEDSIELDSTVAYPEGSGQECDQGAICLENGTLLRFIGVKKIYTRLAGLKEFPGLQVDGVIQHLVAEGDRPLLGGLEPGMPATMRIDVERRARLALSHTASHLLYLGIGKIRPDAIESTIGCHIKTDGARFDFSVQE</sequence>
<name>A0ABY6GFK4_9BURK</name>
<dbReference type="Proteomes" id="UP001162800">
    <property type="component" value="Plasmid unnamed1"/>
</dbReference>
<dbReference type="SUPFAM" id="SSF50447">
    <property type="entry name" value="Translation proteins"/>
    <property type="match status" value="1"/>
</dbReference>
<evidence type="ECO:0008006" key="5">
    <source>
        <dbReference type="Google" id="ProtNLM"/>
    </source>
</evidence>
<proteinExistence type="predicted"/>
<gene>
    <name evidence="3" type="ORF">M9799_18265</name>
</gene>
<accession>A0ABY6GFK4</accession>
<dbReference type="PANTHER" id="PTHR43462:SF1">
    <property type="entry name" value="ALANYL-TRNA EDITING PROTEIN AARSD1"/>
    <property type="match status" value="1"/>
</dbReference>
<dbReference type="SUPFAM" id="SSF55186">
    <property type="entry name" value="ThrRS/AlaRS common domain"/>
    <property type="match status" value="1"/>
</dbReference>
<dbReference type="InterPro" id="IPR051335">
    <property type="entry name" value="Alanyl-tRNA_Editing_Enzymes"/>
</dbReference>
<dbReference type="EMBL" id="CP106882">
    <property type="protein sequence ID" value="UYG53878.1"/>
    <property type="molecule type" value="Genomic_DNA"/>
</dbReference>
<keyword evidence="1" id="KW-0479">Metal-binding</keyword>
<dbReference type="InterPro" id="IPR009000">
    <property type="entry name" value="Transl_B-barrel_sf"/>
</dbReference>
<dbReference type="InterPro" id="IPR018163">
    <property type="entry name" value="Thr/Ala-tRNA-synth_IIc_edit"/>
</dbReference>
<organism evidence="3 4">
    <name type="scientific">Comamonas endophytica</name>
    <dbReference type="NCBI Taxonomy" id="2949090"/>
    <lineage>
        <taxon>Bacteria</taxon>
        <taxon>Pseudomonadati</taxon>
        <taxon>Pseudomonadota</taxon>
        <taxon>Betaproteobacteria</taxon>
        <taxon>Burkholderiales</taxon>
        <taxon>Comamonadaceae</taxon>
        <taxon>Comamonas</taxon>
    </lineage>
</organism>
<dbReference type="Gene3D" id="2.40.30.130">
    <property type="match status" value="1"/>
</dbReference>
<dbReference type="PANTHER" id="PTHR43462">
    <property type="entry name" value="ALANYL-TRNA EDITING PROTEIN"/>
    <property type="match status" value="1"/>
</dbReference>
<keyword evidence="4" id="KW-1185">Reference proteome</keyword>
<dbReference type="RefSeq" id="WP_231043814.1">
    <property type="nucleotide sequence ID" value="NZ_CP106882.1"/>
</dbReference>
<dbReference type="Gene3D" id="3.30.980.10">
    <property type="entry name" value="Threonyl-trna Synthetase, Chain A, domain 2"/>
    <property type="match status" value="1"/>
</dbReference>
<geneLocation type="plasmid" evidence="3 4">
    <name>unnamed1</name>
</geneLocation>
<evidence type="ECO:0000313" key="3">
    <source>
        <dbReference type="EMBL" id="UYG53878.1"/>
    </source>
</evidence>
<protein>
    <recommendedName>
        <fullName evidence="5">Alanyl-tRNA synthetase</fullName>
    </recommendedName>
</protein>
<reference evidence="3" key="1">
    <citation type="submission" date="2022-09" db="EMBL/GenBank/DDBJ databases">
        <title>The complete genome of Acidovorax sp. 5MLIR.</title>
        <authorList>
            <person name="Liu L."/>
            <person name="Yue J."/>
            <person name="Yang F."/>
            <person name="Yuan J."/>
            <person name="Li L."/>
        </authorList>
    </citation>
    <scope>NUCLEOTIDE SEQUENCE</scope>
    <source>
        <strain evidence="3">5MLIR</strain>
        <plasmid evidence="3">unnamed1</plasmid>
    </source>
</reference>
<keyword evidence="3" id="KW-0614">Plasmid</keyword>
<evidence type="ECO:0000256" key="1">
    <source>
        <dbReference type="ARBA" id="ARBA00022723"/>
    </source>
</evidence>